<gene>
    <name evidence="1" type="ORF">F8153_04565</name>
</gene>
<dbReference type="AlphaFoldDB" id="A0A833M8P8"/>
<dbReference type="Gene3D" id="3.40.1390.20">
    <property type="entry name" value="HprK N-terminal domain-like"/>
    <property type="match status" value="1"/>
</dbReference>
<proteinExistence type="predicted"/>
<comment type="caution">
    <text evidence="1">The sequence shown here is derived from an EMBL/GenBank/DDBJ whole genome shotgun (WGS) entry which is preliminary data.</text>
</comment>
<dbReference type="OrthoDB" id="9800390at2"/>
<dbReference type="InterPro" id="IPR028979">
    <property type="entry name" value="Ser_kin/Pase_Hpr-like_N_sf"/>
</dbReference>
<evidence type="ECO:0000313" key="1">
    <source>
        <dbReference type="EMBL" id="KAB3531456.1"/>
    </source>
</evidence>
<keyword evidence="2" id="KW-1185">Reference proteome</keyword>
<evidence type="ECO:0008006" key="3">
    <source>
        <dbReference type="Google" id="ProtNLM"/>
    </source>
</evidence>
<accession>A0A833M8P8</accession>
<protein>
    <recommendedName>
        <fullName evidence="3">DRTGG domain-containing protein</fullName>
    </recommendedName>
</protein>
<sequence length="118" mass="13105">MNLKDVQRLLEADVLTGEDTLDREIRTAFACDLMSDVLTFESDKTILLTGLVNPHTIRTAEMIDINAIVFVRGKMPDVETLELAKENGITILVTRHILFASCGILYSNGLYGANIVHK</sequence>
<dbReference type="SUPFAM" id="SSF75138">
    <property type="entry name" value="HprK N-terminal domain-like"/>
    <property type="match status" value="1"/>
</dbReference>
<reference evidence="1 2" key="1">
    <citation type="submission" date="2019-10" db="EMBL/GenBank/DDBJ databases">
        <title>Alkaliphilus serpentinus sp. nov. and Alkaliphilus pronyensis sp. nov., two novel anaerobic alkaliphilic species isolated from the serpentinized-hosted hydrothermal field of the Prony Bay (New Caledonia).</title>
        <authorList>
            <person name="Postec A."/>
        </authorList>
    </citation>
    <scope>NUCLEOTIDE SEQUENCE [LARGE SCALE GENOMIC DNA]</scope>
    <source>
        <strain evidence="1 2">LacT</strain>
    </source>
</reference>
<dbReference type="EMBL" id="WBZB01000013">
    <property type="protein sequence ID" value="KAB3531456.1"/>
    <property type="molecule type" value="Genomic_DNA"/>
</dbReference>
<dbReference type="RefSeq" id="WP_151865184.1">
    <property type="nucleotide sequence ID" value="NZ_WBZB01000013.1"/>
</dbReference>
<organism evidence="1 2">
    <name type="scientific">Alkaliphilus serpentinus</name>
    <dbReference type="NCBI Taxonomy" id="1482731"/>
    <lineage>
        <taxon>Bacteria</taxon>
        <taxon>Bacillati</taxon>
        <taxon>Bacillota</taxon>
        <taxon>Clostridia</taxon>
        <taxon>Peptostreptococcales</taxon>
        <taxon>Natronincolaceae</taxon>
        <taxon>Alkaliphilus</taxon>
    </lineage>
</organism>
<evidence type="ECO:0000313" key="2">
    <source>
        <dbReference type="Proteomes" id="UP000465601"/>
    </source>
</evidence>
<dbReference type="Proteomes" id="UP000465601">
    <property type="component" value="Unassembled WGS sequence"/>
</dbReference>
<name>A0A833M8P8_9FIRM</name>